<dbReference type="SMART" id="SM00573">
    <property type="entry name" value="HSA"/>
    <property type="match status" value="1"/>
</dbReference>
<dbReference type="AlphaFoldDB" id="A0A3P7Z0P6"/>
<dbReference type="PANTHER" id="PTHR45685">
    <property type="entry name" value="HELICASE SRCAP-RELATED"/>
    <property type="match status" value="1"/>
</dbReference>
<evidence type="ECO:0000256" key="5">
    <source>
        <dbReference type="ARBA" id="ARBA00022806"/>
    </source>
</evidence>
<proteinExistence type="inferred from homology"/>
<dbReference type="GO" id="GO:0004386">
    <property type="term" value="F:helicase activity"/>
    <property type="evidence" value="ECO:0007669"/>
    <property type="project" value="UniProtKB-KW"/>
</dbReference>
<dbReference type="Gene3D" id="3.40.50.300">
    <property type="entry name" value="P-loop containing nucleotide triphosphate hydrolases"/>
    <property type="match status" value="1"/>
</dbReference>
<dbReference type="SMART" id="SM00490">
    <property type="entry name" value="HELICc"/>
    <property type="match status" value="1"/>
</dbReference>
<dbReference type="GO" id="GO:0042393">
    <property type="term" value="F:histone binding"/>
    <property type="evidence" value="ECO:0007669"/>
    <property type="project" value="TreeGrafter"/>
</dbReference>
<feature type="domain" description="HSA" evidence="14">
    <location>
        <begin position="79"/>
        <end position="160"/>
    </location>
</feature>
<evidence type="ECO:0000259" key="12">
    <source>
        <dbReference type="PROSITE" id="PS51192"/>
    </source>
</evidence>
<dbReference type="SUPFAM" id="SSF52540">
    <property type="entry name" value="P-loop containing nucleoside triphosphate hydrolases"/>
    <property type="match status" value="2"/>
</dbReference>
<evidence type="ECO:0000256" key="2">
    <source>
        <dbReference type="ARBA" id="ARBA00009220"/>
    </source>
</evidence>
<dbReference type="InterPro" id="IPR038718">
    <property type="entry name" value="SNF2-like_sf"/>
</dbReference>
<keyword evidence="6" id="KW-0067">ATP-binding</keyword>
<evidence type="ECO:0000256" key="11">
    <source>
        <dbReference type="SAM" id="MobiDB-lite"/>
    </source>
</evidence>
<gene>
    <name evidence="15" type="ORF">HPBE_LOCUS13099</name>
</gene>
<keyword evidence="4" id="KW-0378">Hydrolase</keyword>
<dbReference type="InterPro" id="IPR014012">
    <property type="entry name" value="HSA_dom"/>
</dbReference>
<dbReference type="Gene3D" id="3.40.50.10810">
    <property type="entry name" value="Tandem AAA-ATPase domain"/>
    <property type="match status" value="1"/>
</dbReference>
<dbReference type="Pfam" id="PF07529">
    <property type="entry name" value="HSA"/>
    <property type="match status" value="1"/>
</dbReference>
<feature type="compositionally biased region" description="Acidic residues" evidence="11">
    <location>
        <begin position="200"/>
        <end position="217"/>
    </location>
</feature>
<feature type="non-terminal residue" evidence="15">
    <location>
        <position position="1181"/>
    </location>
</feature>
<evidence type="ECO:0000256" key="8">
    <source>
        <dbReference type="ARBA" id="ARBA00023125"/>
    </source>
</evidence>
<keyword evidence="8" id="KW-0238">DNA-binding</keyword>
<comment type="subcellular location">
    <subcellularLocation>
        <location evidence="1">Nucleus</location>
    </subcellularLocation>
</comment>
<keyword evidence="7" id="KW-0156">Chromatin regulator</keyword>
<reference evidence="15 16" key="1">
    <citation type="submission" date="2018-11" db="EMBL/GenBank/DDBJ databases">
        <authorList>
            <consortium name="Pathogen Informatics"/>
        </authorList>
    </citation>
    <scope>NUCLEOTIDE SEQUENCE [LARGE SCALE GENOMIC DNA]</scope>
</reference>
<evidence type="ECO:0000313" key="16">
    <source>
        <dbReference type="Proteomes" id="UP000050761"/>
    </source>
</evidence>
<protein>
    <submittedName>
        <fullName evidence="17">Helicase domino</fullName>
    </submittedName>
</protein>
<dbReference type="EMBL" id="UZAH01027775">
    <property type="protein sequence ID" value="VDO94876.1"/>
    <property type="molecule type" value="Genomic_DNA"/>
</dbReference>
<dbReference type="GO" id="GO:0006338">
    <property type="term" value="P:chromatin remodeling"/>
    <property type="evidence" value="ECO:0007669"/>
    <property type="project" value="TreeGrafter"/>
</dbReference>
<dbReference type="PROSITE" id="PS51192">
    <property type="entry name" value="HELICASE_ATP_BIND_1"/>
    <property type="match status" value="1"/>
</dbReference>
<feature type="compositionally biased region" description="Basic and acidic residues" evidence="11">
    <location>
        <begin position="290"/>
        <end position="299"/>
    </location>
</feature>
<evidence type="ECO:0000256" key="3">
    <source>
        <dbReference type="ARBA" id="ARBA00022741"/>
    </source>
</evidence>
<feature type="compositionally biased region" description="Basic and acidic residues" evidence="11">
    <location>
        <begin position="265"/>
        <end position="283"/>
    </location>
</feature>
<feature type="region of interest" description="Disordered" evidence="11">
    <location>
        <begin position="1137"/>
        <end position="1156"/>
    </location>
</feature>
<evidence type="ECO:0000259" key="14">
    <source>
        <dbReference type="PROSITE" id="PS51204"/>
    </source>
</evidence>
<dbReference type="Pfam" id="PF00176">
    <property type="entry name" value="SNF2-rel_dom"/>
    <property type="match status" value="1"/>
</dbReference>
<organism evidence="15">
    <name type="scientific">Heligmosomoides polygyrus</name>
    <name type="common">Parasitic roundworm</name>
    <dbReference type="NCBI Taxonomy" id="6339"/>
    <lineage>
        <taxon>Eukaryota</taxon>
        <taxon>Metazoa</taxon>
        <taxon>Ecdysozoa</taxon>
        <taxon>Nematoda</taxon>
        <taxon>Chromadorea</taxon>
        <taxon>Rhabditida</taxon>
        <taxon>Rhabditina</taxon>
        <taxon>Rhabditomorpha</taxon>
        <taxon>Strongyloidea</taxon>
        <taxon>Heligmosomidae</taxon>
        <taxon>Heligmosomoides</taxon>
    </lineage>
</organism>
<name>A0A3P7Z0P6_HELPZ</name>
<dbReference type="GO" id="GO:0003677">
    <property type="term" value="F:DNA binding"/>
    <property type="evidence" value="ECO:0007669"/>
    <property type="project" value="UniProtKB-KW"/>
</dbReference>
<feature type="domain" description="Helicase ATP-binding" evidence="12">
    <location>
        <begin position="394"/>
        <end position="551"/>
    </location>
</feature>
<accession>A0A3P7Z0P6</accession>
<feature type="region of interest" description="Disordered" evidence="11">
    <location>
        <begin position="185"/>
        <end position="218"/>
    </location>
</feature>
<keyword evidence="10" id="KW-0175">Coiled coil</keyword>
<dbReference type="Gene3D" id="1.20.120.850">
    <property type="entry name" value="SWI2/SNF2 ATPases, N-terminal domain"/>
    <property type="match status" value="1"/>
</dbReference>
<keyword evidence="16" id="KW-1185">Reference proteome</keyword>
<evidence type="ECO:0000313" key="15">
    <source>
        <dbReference type="EMBL" id="VDO94876.1"/>
    </source>
</evidence>
<dbReference type="WBParaSite" id="HPBE_0001309801-mRNA-1">
    <property type="protein sequence ID" value="HPBE_0001309801-mRNA-1"/>
    <property type="gene ID" value="HPBE_0001309801"/>
</dbReference>
<feature type="coiled-coil region" evidence="10">
    <location>
        <begin position="224"/>
        <end position="262"/>
    </location>
</feature>
<dbReference type="InterPro" id="IPR000330">
    <property type="entry name" value="SNF2_N"/>
</dbReference>
<dbReference type="InterPro" id="IPR050520">
    <property type="entry name" value="INO80/SWR1_helicase"/>
</dbReference>
<comment type="similarity">
    <text evidence="2">Belongs to the SNF2/RAD54 helicase family. SWR1 subfamily.</text>
</comment>
<dbReference type="GO" id="GO:0000812">
    <property type="term" value="C:Swr1 complex"/>
    <property type="evidence" value="ECO:0007669"/>
    <property type="project" value="TreeGrafter"/>
</dbReference>
<evidence type="ECO:0000313" key="17">
    <source>
        <dbReference type="WBParaSite" id="HPBE_0001309801-mRNA-1"/>
    </source>
</evidence>
<dbReference type="PANTHER" id="PTHR45685:SF1">
    <property type="entry name" value="HELICASE SRCAP"/>
    <property type="match status" value="1"/>
</dbReference>
<keyword evidence="9" id="KW-0539">Nucleus</keyword>
<dbReference type="SMART" id="SM00487">
    <property type="entry name" value="DEXDc"/>
    <property type="match status" value="1"/>
</dbReference>
<dbReference type="GO" id="GO:0016887">
    <property type="term" value="F:ATP hydrolysis activity"/>
    <property type="evidence" value="ECO:0007669"/>
    <property type="project" value="TreeGrafter"/>
</dbReference>
<dbReference type="PROSITE" id="PS51204">
    <property type="entry name" value="HSA"/>
    <property type="match status" value="1"/>
</dbReference>
<evidence type="ECO:0000256" key="6">
    <source>
        <dbReference type="ARBA" id="ARBA00022840"/>
    </source>
</evidence>
<sequence>MYYLSRNFHLIISEEVPGSPARLSPIEVTVDTEVNCQIFPLLCKRLRIGPRTDVIHQEAMTLRRVEELRRSGLWSAQRLPLCVEPPRNKTHWDYVLEEMKWMATDFRMERQFKRNVARKVAKFIFRLRSPYKTKMIRDFWQSVDKVVEHRAQEILEAKKRKALDAHMAFIVGEADKLSSIVQEGLTQDRASKTPSVTSDGNDDADFCGSESESDDEMTIEREEAAMQEQGRDDVQEEVSALNKEADQDIDDLLASVRCLEAVRTRDAEEIEEGSKAKRPKIEEASDEDSGSGRKSDDRPSSSVEAGKVEEDDMSVDEGPNRTDGRGMLESVDYAKLNSVSSDERQKELANIAEAALKFQPKGYTLETTQVKTTVPFLIRGTLREYQMVGLDWLVTLYEKNLNGILADEMGLGKTIQTIALLAHLACCESIWGPHLIIVPTSVILNWEMELKKWCPAFKILTYFGSQKDRAEKRKGWMKPNTFHVCITSYKTVTTDIRAFKKRVRCRRWFCSDVAMASSFECANVFLLKEHSTPLQNSLMELWSLMHFLMPAIFASHDDFKDWFSNPLTGMMEGSVEFNAPLVQQLHKVLRPFILRRLKSEVEKQLPKKTEHVIKCSLSKRQRYLYDDFMSRRSTRDNLKSGNVLSVLNIVMQLRKCCNHPNLFEPRSVESPMCVHQLRLSIPGLVLDLNEKEFGRDIPEIFDLRKRFTGVSSATVSLEPCSLSSSLPSLRGGFHYNMQNGGVHESETNERRVMRPPKEQRKGQFADLVPVILRRKEEDKKVRLRRIVERFECQQRPFYSHQLISLLKTSVADKVILPLIEIVGFRFWIWVNPAVTQAPSIEPTSSGRGYLARALEQQFSSTSRELLSTLHPLTHKALVASQLHFPELRLIEYDCGKLQALSRLLRRLYALKHRCLIFTQMSKMLDVLQAFLSYHGYQYFRLDGTTGIEQRQAMMERFNADPKIFCFILSTRSGGVGVNLTGADTVIFYDSDWNPTMDAQAQDRCHRIGQTRNVTIFRLISEKTIEENILRKANQKRRLGEMAIDDAMAVLEDEQDVTAAKMLIAETNADKAEFDETCLDKDEPMDEKYIELISQLKPIERYAVNFLEAEYKPEFDEEVREAEAMIGQKREEWVKAHNKALSNGDADAEHDENSSRLDDEFYGAGMLLDEVRSRRKSRVTAS</sequence>
<dbReference type="GO" id="GO:0005524">
    <property type="term" value="F:ATP binding"/>
    <property type="evidence" value="ECO:0007669"/>
    <property type="project" value="UniProtKB-KW"/>
</dbReference>
<feature type="domain" description="Helicase C-terminal" evidence="13">
    <location>
        <begin position="902"/>
        <end position="1057"/>
    </location>
</feature>
<dbReference type="PROSITE" id="PS51194">
    <property type="entry name" value="HELICASE_CTER"/>
    <property type="match status" value="1"/>
</dbReference>
<keyword evidence="5" id="KW-0347">Helicase</keyword>
<evidence type="ECO:0000256" key="10">
    <source>
        <dbReference type="SAM" id="Coils"/>
    </source>
</evidence>
<dbReference type="Pfam" id="PF00271">
    <property type="entry name" value="Helicase_C"/>
    <property type="match status" value="1"/>
</dbReference>
<dbReference type="Proteomes" id="UP000050761">
    <property type="component" value="Unassembled WGS sequence"/>
</dbReference>
<dbReference type="InterPro" id="IPR001650">
    <property type="entry name" value="Helicase_C-like"/>
</dbReference>
<dbReference type="InterPro" id="IPR049730">
    <property type="entry name" value="SNF2/RAD54-like_C"/>
</dbReference>
<evidence type="ECO:0000256" key="1">
    <source>
        <dbReference type="ARBA" id="ARBA00004123"/>
    </source>
</evidence>
<evidence type="ECO:0000256" key="4">
    <source>
        <dbReference type="ARBA" id="ARBA00022801"/>
    </source>
</evidence>
<dbReference type="OrthoDB" id="448448at2759"/>
<dbReference type="InterPro" id="IPR027417">
    <property type="entry name" value="P-loop_NTPase"/>
</dbReference>
<feature type="region of interest" description="Disordered" evidence="11">
    <location>
        <begin position="265"/>
        <end position="328"/>
    </location>
</feature>
<dbReference type="InterPro" id="IPR014001">
    <property type="entry name" value="Helicase_ATP-bd"/>
</dbReference>
<evidence type="ECO:0000259" key="13">
    <source>
        <dbReference type="PROSITE" id="PS51194"/>
    </source>
</evidence>
<dbReference type="FunFam" id="3.40.50.10810:FF:000005">
    <property type="entry name" value="Photoperiod-independent early flowering 1"/>
    <property type="match status" value="1"/>
</dbReference>
<keyword evidence="3" id="KW-0547">Nucleotide-binding</keyword>
<evidence type="ECO:0000256" key="9">
    <source>
        <dbReference type="ARBA" id="ARBA00023242"/>
    </source>
</evidence>
<dbReference type="CDD" id="cd18793">
    <property type="entry name" value="SF2_C_SNF"/>
    <property type="match status" value="1"/>
</dbReference>
<reference evidence="17" key="2">
    <citation type="submission" date="2019-09" db="UniProtKB">
        <authorList>
            <consortium name="WormBaseParasite"/>
        </authorList>
    </citation>
    <scope>IDENTIFICATION</scope>
</reference>
<evidence type="ECO:0000256" key="7">
    <source>
        <dbReference type="ARBA" id="ARBA00022853"/>
    </source>
</evidence>